<dbReference type="InterPro" id="IPR022894">
    <property type="entry name" value="Oligoribonuclease"/>
</dbReference>
<dbReference type="HAMAP" id="MF_00045">
    <property type="entry name" value="Oligoribonuclease"/>
    <property type="match status" value="1"/>
</dbReference>
<gene>
    <name evidence="6" type="ORF">RRG08_041569</name>
</gene>
<evidence type="ECO:0000313" key="7">
    <source>
        <dbReference type="Proteomes" id="UP001283361"/>
    </source>
</evidence>
<dbReference type="Pfam" id="PF00929">
    <property type="entry name" value="RNase_T"/>
    <property type="match status" value="1"/>
</dbReference>
<dbReference type="Proteomes" id="UP001283361">
    <property type="component" value="Unassembled WGS sequence"/>
</dbReference>
<dbReference type="SMART" id="SM00479">
    <property type="entry name" value="EXOIII"/>
    <property type="match status" value="1"/>
</dbReference>
<dbReference type="GO" id="GO:0000175">
    <property type="term" value="F:3'-5'-RNA exonuclease activity"/>
    <property type="evidence" value="ECO:0007669"/>
    <property type="project" value="InterPro"/>
</dbReference>
<keyword evidence="7" id="KW-1185">Reference proteome</keyword>
<comment type="similarity">
    <text evidence="1">Belongs to the oligoribonuclease family.</text>
</comment>
<dbReference type="GO" id="GO:0005739">
    <property type="term" value="C:mitochondrion"/>
    <property type="evidence" value="ECO:0007669"/>
    <property type="project" value="TreeGrafter"/>
</dbReference>
<sequence length="190" mass="21740">MSTAAKDECHMDSHRLVWIDLEMTGLDVEKERIIEIACLITERDLKIVAKGPNLVIHQDSKFLDNMDEWCTLHHGQSGLTEAVRNSTITTEEAEAKVLSFLSQYVPQGKCPLAGNSVGTDKIFLERYMPSLAKHLHYRIVDVSTVKELCRRWFPEDFKKAPAKKLSHRAMDDIVESIEELKYYQSAVFKS</sequence>
<evidence type="ECO:0000313" key="6">
    <source>
        <dbReference type="EMBL" id="KAK3775857.1"/>
    </source>
</evidence>
<proteinExistence type="inferred from homology"/>
<dbReference type="FunFam" id="3.30.420.10:FF:000003">
    <property type="entry name" value="Oligoribonuclease"/>
    <property type="match status" value="1"/>
</dbReference>
<dbReference type="AlphaFoldDB" id="A0AAE0ZWC2"/>
<dbReference type="InterPro" id="IPR012337">
    <property type="entry name" value="RNaseH-like_sf"/>
</dbReference>
<dbReference type="CDD" id="cd06135">
    <property type="entry name" value="Orn"/>
    <property type="match status" value="1"/>
</dbReference>
<evidence type="ECO:0000256" key="1">
    <source>
        <dbReference type="ARBA" id="ARBA00009921"/>
    </source>
</evidence>
<protein>
    <recommendedName>
        <fullName evidence="5">Exonuclease domain-containing protein</fullName>
    </recommendedName>
</protein>
<dbReference type="SUPFAM" id="SSF53098">
    <property type="entry name" value="Ribonuclease H-like"/>
    <property type="match status" value="1"/>
</dbReference>
<comment type="caution">
    <text evidence="6">The sequence shown here is derived from an EMBL/GenBank/DDBJ whole genome shotgun (WGS) entry which is preliminary data.</text>
</comment>
<dbReference type="EMBL" id="JAWDGP010003268">
    <property type="protein sequence ID" value="KAK3775857.1"/>
    <property type="molecule type" value="Genomic_DNA"/>
</dbReference>
<dbReference type="InterPro" id="IPR013520">
    <property type="entry name" value="Ribonucl_H"/>
</dbReference>
<dbReference type="InterPro" id="IPR036397">
    <property type="entry name" value="RNaseH_sf"/>
</dbReference>
<dbReference type="NCBIfam" id="NF003765">
    <property type="entry name" value="PRK05359.1"/>
    <property type="match status" value="1"/>
</dbReference>
<dbReference type="GO" id="GO:0003676">
    <property type="term" value="F:nucleic acid binding"/>
    <property type="evidence" value="ECO:0007669"/>
    <property type="project" value="InterPro"/>
</dbReference>
<evidence type="ECO:0000259" key="5">
    <source>
        <dbReference type="SMART" id="SM00479"/>
    </source>
</evidence>
<reference evidence="6" key="1">
    <citation type="journal article" date="2023" name="G3 (Bethesda)">
        <title>A reference genome for the long-term kleptoplast-retaining sea slug Elysia crispata morphotype clarki.</title>
        <authorList>
            <person name="Eastman K.E."/>
            <person name="Pendleton A.L."/>
            <person name="Shaikh M.A."/>
            <person name="Suttiyut T."/>
            <person name="Ogas R."/>
            <person name="Tomko P."/>
            <person name="Gavelis G."/>
            <person name="Widhalm J.R."/>
            <person name="Wisecaver J.H."/>
        </authorList>
    </citation>
    <scope>NUCLEOTIDE SEQUENCE</scope>
    <source>
        <strain evidence="6">ECLA1</strain>
    </source>
</reference>
<evidence type="ECO:0000256" key="3">
    <source>
        <dbReference type="ARBA" id="ARBA00022801"/>
    </source>
</evidence>
<feature type="domain" description="Exonuclease" evidence="5">
    <location>
        <begin position="15"/>
        <end position="189"/>
    </location>
</feature>
<keyword evidence="2" id="KW-0540">Nuclease</keyword>
<keyword evidence="3" id="KW-0378">Hydrolase</keyword>
<name>A0AAE0ZWC2_9GAST</name>
<dbReference type="PANTHER" id="PTHR11046">
    <property type="entry name" value="OLIGORIBONUCLEASE, MITOCHONDRIAL"/>
    <property type="match status" value="1"/>
</dbReference>
<keyword evidence="4" id="KW-0269">Exonuclease</keyword>
<dbReference type="PANTHER" id="PTHR11046:SF0">
    <property type="entry name" value="OLIGORIBONUCLEASE, MITOCHONDRIAL"/>
    <property type="match status" value="1"/>
</dbReference>
<dbReference type="Gene3D" id="3.30.420.10">
    <property type="entry name" value="Ribonuclease H-like superfamily/Ribonuclease H"/>
    <property type="match status" value="1"/>
</dbReference>
<evidence type="ECO:0000256" key="4">
    <source>
        <dbReference type="ARBA" id="ARBA00022839"/>
    </source>
</evidence>
<accession>A0AAE0ZWC2</accession>
<organism evidence="6 7">
    <name type="scientific">Elysia crispata</name>
    <name type="common">lettuce slug</name>
    <dbReference type="NCBI Taxonomy" id="231223"/>
    <lineage>
        <taxon>Eukaryota</taxon>
        <taxon>Metazoa</taxon>
        <taxon>Spiralia</taxon>
        <taxon>Lophotrochozoa</taxon>
        <taxon>Mollusca</taxon>
        <taxon>Gastropoda</taxon>
        <taxon>Heterobranchia</taxon>
        <taxon>Euthyneura</taxon>
        <taxon>Panpulmonata</taxon>
        <taxon>Sacoglossa</taxon>
        <taxon>Placobranchoidea</taxon>
        <taxon>Plakobranchidae</taxon>
        <taxon>Elysia</taxon>
    </lineage>
</organism>
<evidence type="ECO:0000256" key="2">
    <source>
        <dbReference type="ARBA" id="ARBA00022722"/>
    </source>
</evidence>